<dbReference type="Gene3D" id="3.40.50.300">
    <property type="entry name" value="P-loop containing nucleotide triphosphate hydrolases"/>
    <property type="match status" value="1"/>
</dbReference>
<dbReference type="GO" id="GO:0005525">
    <property type="term" value="F:GTP binding"/>
    <property type="evidence" value="ECO:0007669"/>
    <property type="project" value="InterPro"/>
</dbReference>
<feature type="domain" description="G" evidence="1">
    <location>
        <begin position="14"/>
        <end position="153"/>
    </location>
</feature>
<evidence type="ECO:0000313" key="2">
    <source>
        <dbReference type="EMBL" id="KAG1903030.1"/>
    </source>
</evidence>
<protein>
    <recommendedName>
        <fullName evidence="1">G domain-containing protein</fullName>
    </recommendedName>
</protein>
<keyword evidence="3" id="KW-1185">Reference proteome</keyword>
<dbReference type="RefSeq" id="XP_041228605.1">
    <property type="nucleotide sequence ID" value="XM_041364926.1"/>
</dbReference>
<dbReference type="CDD" id="cd00882">
    <property type="entry name" value="Ras_like_GTPase"/>
    <property type="match status" value="1"/>
</dbReference>
<accession>A0AAD4HMF0</accession>
<dbReference type="InterPro" id="IPR006073">
    <property type="entry name" value="GTP-bd"/>
</dbReference>
<dbReference type="AlphaFoldDB" id="A0AAD4HMF0"/>
<feature type="non-terminal residue" evidence="2">
    <location>
        <position position="267"/>
    </location>
</feature>
<dbReference type="EMBL" id="JABBWK010000014">
    <property type="protein sequence ID" value="KAG1903030.1"/>
    <property type="molecule type" value="Genomic_DNA"/>
</dbReference>
<dbReference type="InterPro" id="IPR027417">
    <property type="entry name" value="P-loop_NTPase"/>
</dbReference>
<sequence>MNPSKIRKRIDRFRILVIGRANAGKTTILQRICNTQDKPKIYNSAGKEIDLTVLTASKERGEHDIENEMVFQSNPGFVFHDSRGFEAGGESEFEEVKAFITDHSKRGRIAKRLHVIWFCIPMDEASRSFTAGEKRFFSECDTGSIPVIVLFTKFDALYVIEYGKLKEAGTSLKDAKRQAPECAKKTFAHGPQLKFFEDVRRPPNCHVCLANMNKDDADCGALIEQTAGALDDEVLKKLFVSTQQTNLEICMKYAIQRTLPKHLDSTK</sequence>
<reference evidence="2" key="1">
    <citation type="journal article" date="2020" name="New Phytol.">
        <title>Comparative genomics reveals dynamic genome evolution in host specialist ectomycorrhizal fungi.</title>
        <authorList>
            <person name="Lofgren L.A."/>
            <person name="Nguyen N.H."/>
            <person name="Vilgalys R."/>
            <person name="Ruytinx J."/>
            <person name="Liao H.L."/>
            <person name="Branco S."/>
            <person name="Kuo A."/>
            <person name="LaButti K."/>
            <person name="Lipzen A."/>
            <person name="Andreopoulos W."/>
            <person name="Pangilinan J."/>
            <person name="Riley R."/>
            <person name="Hundley H."/>
            <person name="Na H."/>
            <person name="Barry K."/>
            <person name="Grigoriev I.V."/>
            <person name="Stajich J.E."/>
            <person name="Kennedy P.G."/>
        </authorList>
    </citation>
    <scope>NUCLEOTIDE SEQUENCE</scope>
    <source>
        <strain evidence="2">FC203</strain>
    </source>
</reference>
<comment type="caution">
    <text evidence="2">The sequence shown here is derived from an EMBL/GenBank/DDBJ whole genome shotgun (WGS) entry which is preliminary data.</text>
</comment>
<dbReference type="Pfam" id="PF01926">
    <property type="entry name" value="MMR_HSR1"/>
    <property type="match status" value="1"/>
</dbReference>
<gene>
    <name evidence="2" type="ORF">F5891DRAFT_1142423</name>
</gene>
<proteinExistence type="predicted"/>
<evidence type="ECO:0000313" key="3">
    <source>
        <dbReference type="Proteomes" id="UP001195769"/>
    </source>
</evidence>
<organism evidence="2 3">
    <name type="scientific">Suillus fuscotomentosus</name>
    <dbReference type="NCBI Taxonomy" id="1912939"/>
    <lineage>
        <taxon>Eukaryota</taxon>
        <taxon>Fungi</taxon>
        <taxon>Dikarya</taxon>
        <taxon>Basidiomycota</taxon>
        <taxon>Agaricomycotina</taxon>
        <taxon>Agaricomycetes</taxon>
        <taxon>Agaricomycetidae</taxon>
        <taxon>Boletales</taxon>
        <taxon>Suillineae</taxon>
        <taxon>Suillaceae</taxon>
        <taxon>Suillus</taxon>
    </lineage>
</organism>
<evidence type="ECO:0000259" key="1">
    <source>
        <dbReference type="Pfam" id="PF01926"/>
    </source>
</evidence>
<name>A0AAD4HMF0_9AGAM</name>
<dbReference type="SUPFAM" id="SSF52540">
    <property type="entry name" value="P-loop containing nucleoside triphosphate hydrolases"/>
    <property type="match status" value="1"/>
</dbReference>
<dbReference type="Proteomes" id="UP001195769">
    <property type="component" value="Unassembled WGS sequence"/>
</dbReference>
<dbReference type="GeneID" id="64659224"/>